<organism evidence="1 2">
    <name type="scientific">Hymenobacter glacieicola</name>
    <dbReference type="NCBI Taxonomy" id="1562124"/>
    <lineage>
        <taxon>Bacteria</taxon>
        <taxon>Pseudomonadati</taxon>
        <taxon>Bacteroidota</taxon>
        <taxon>Cytophagia</taxon>
        <taxon>Cytophagales</taxon>
        <taxon>Hymenobacteraceae</taxon>
        <taxon>Hymenobacter</taxon>
    </lineage>
</organism>
<reference evidence="2" key="1">
    <citation type="journal article" date="2019" name="Int. J. Syst. Evol. Microbiol.">
        <title>The Global Catalogue of Microorganisms (GCM) 10K type strain sequencing project: providing services to taxonomists for standard genome sequencing and annotation.</title>
        <authorList>
            <consortium name="The Broad Institute Genomics Platform"/>
            <consortium name="The Broad Institute Genome Sequencing Center for Infectious Disease"/>
            <person name="Wu L."/>
            <person name="Ma J."/>
        </authorList>
    </citation>
    <scope>NUCLEOTIDE SEQUENCE [LARGE SCALE GENOMIC DNA]</scope>
    <source>
        <strain evidence="2">CGMCC 1.12990</strain>
    </source>
</reference>
<accession>A0ABQ1X633</accession>
<dbReference type="RefSeq" id="WP_188559789.1">
    <property type="nucleotide sequence ID" value="NZ_BMGS01000016.1"/>
</dbReference>
<dbReference type="EMBL" id="BMGS01000016">
    <property type="protein sequence ID" value="GGG61279.1"/>
    <property type="molecule type" value="Genomic_DNA"/>
</dbReference>
<protein>
    <recommendedName>
        <fullName evidence="3">Peptidase C39-like domain-containing protein</fullName>
    </recommendedName>
</protein>
<name>A0ABQ1X633_9BACT</name>
<keyword evidence="2" id="KW-1185">Reference proteome</keyword>
<gene>
    <name evidence="1" type="ORF">GCM10011378_41630</name>
</gene>
<evidence type="ECO:0000313" key="1">
    <source>
        <dbReference type="EMBL" id="GGG61279.1"/>
    </source>
</evidence>
<evidence type="ECO:0008006" key="3">
    <source>
        <dbReference type="Google" id="ProtNLM"/>
    </source>
</evidence>
<sequence>MTELTQLYTIAEHGRGDCWRTAFACVLDKQRPEEVPDFVYNADGTPNDNYFPDTVNWLWEQGYELQSVGLGQRPAGYEMAAETAERLKTESYVVTGRSPRKYPDGRPIYHACVRRGDGTIYDPHPEKNGLDGNPDSAWLLNPRSIETYCQCSARSENECVC</sequence>
<evidence type="ECO:0000313" key="2">
    <source>
        <dbReference type="Proteomes" id="UP000601361"/>
    </source>
</evidence>
<proteinExistence type="predicted"/>
<comment type="caution">
    <text evidence="1">The sequence shown here is derived from an EMBL/GenBank/DDBJ whole genome shotgun (WGS) entry which is preliminary data.</text>
</comment>
<dbReference type="Proteomes" id="UP000601361">
    <property type="component" value="Unassembled WGS sequence"/>
</dbReference>